<dbReference type="PANTHER" id="PTHR30273:SF2">
    <property type="entry name" value="PROTEIN FECR"/>
    <property type="match status" value="1"/>
</dbReference>
<dbReference type="RefSeq" id="WP_124906187.1">
    <property type="nucleotide sequence ID" value="NZ_RQJP01000002.1"/>
</dbReference>
<dbReference type="InterPro" id="IPR006860">
    <property type="entry name" value="FecR"/>
</dbReference>
<evidence type="ECO:0000259" key="3">
    <source>
        <dbReference type="Pfam" id="PF16344"/>
    </source>
</evidence>
<name>A0A3P1CN29_9BACT</name>
<protein>
    <submittedName>
        <fullName evidence="4">FecR family protein</fullName>
    </submittedName>
</protein>
<dbReference type="EMBL" id="RQJP01000002">
    <property type="protein sequence ID" value="RRB14727.1"/>
    <property type="molecule type" value="Genomic_DNA"/>
</dbReference>
<sequence>MQKEEFVRLLTKYNKGQCTEAEIRLIDQWYDRLGTDTAFALNEEDRQNLKKKLWQQIDLQTGDYKDPSRLPETNVIQRPLFRRWVAAAAVVTLIGFGSWLLYRYGSVPLSTEPHQMASDNGLIERTNTGAKPEVITLEDGSLVHLQPHSTIQYATRSAPHKREIWLKGKAFFRVQKDASRPFLVYSGTIVTRVLGTSFWVTAPANAPTVEVAVHTGKVAVFKKELQSTSKAEDVNVNEASVVLTPNQKVTFFVAENRLTRGLIDQPEPIQNPVRPEPGPFVFDNSTLPEVLKQLERQYGIEMQIENDSLNNCRFTGKIANQPLYSKLELICRSINAQYEVEGTRILITGSGCNP</sequence>
<evidence type="ECO:0000259" key="2">
    <source>
        <dbReference type="Pfam" id="PF04773"/>
    </source>
</evidence>
<dbReference type="Pfam" id="PF04773">
    <property type="entry name" value="FecR"/>
    <property type="match status" value="1"/>
</dbReference>
<reference evidence="4 5" key="1">
    <citation type="submission" date="2018-11" db="EMBL/GenBank/DDBJ databases">
        <authorList>
            <person name="Zhou Z."/>
            <person name="Wang G."/>
        </authorList>
    </citation>
    <scope>NUCLEOTIDE SEQUENCE [LARGE SCALE GENOMIC DNA]</scope>
    <source>
        <strain evidence="4 5">KCTC42998</strain>
    </source>
</reference>
<keyword evidence="1" id="KW-1133">Transmembrane helix</keyword>
<keyword evidence="5" id="KW-1185">Reference proteome</keyword>
<keyword evidence="1" id="KW-0472">Membrane</keyword>
<dbReference type="Pfam" id="PF16344">
    <property type="entry name" value="FecR_C"/>
    <property type="match status" value="1"/>
</dbReference>
<dbReference type="OrthoDB" id="645173at2"/>
<accession>A0A3P1CN29</accession>
<feature type="transmembrane region" description="Helical" evidence="1">
    <location>
        <begin position="84"/>
        <end position="102"/>
    </location>
</feature>
<dbReference type="AlphaFoldDB" id="A0A3P1CN29"/>
<dbReference type="Proteomes" id="UP000274271">
    <property type="component" value="Unassembled WGS sequence"/>
</dbReference>
<dbReference type="InterPro" id="IPR012373">
    <property type="entry name" value="Ferrdict_sens_TM"/>
</dbReference>
<keyword evidence="1" id="KW-0812">Transmembrane</keyword>
<feature type="domain" description="Protein FecR C-terminal" evidence="3">
    <location>
        <begin position="280"/>
        <end position="347"/>
    </location>
</feature>
<evidence type="ECO:0000313" key="4">
    <source>
        <dbReference type="EMBL" id="RRB14727.1"/>
    </source>
</evidence>
<comment type="caution">
    <text evidence="4">The sequence shown here is derived from an EMBL/GenBank/DDBJ whole genome shotgun (WGS) entry which is preliminary data.</text>
</comment>
<organism evidence="4 5">
    <name type="scientific">Larkinella knui</name>
    <dbReference type="NCBI Taxonomy" id="2025310"/>
    <lineage>
        <taxon>Bacteria</taxon>
        <taxon>Pseudomonadati</taxon>
        <taxon>Bacteroidota</taxon>
        <taxon>Cytophagia</taxon>
        <taxon>Cytophagales</taxon>
        <taxon>Spirosomataceae</taxon>
        <taxon>Larkinella</taxon>
    </lineage>
</organism>
<evidence type="ECO:0000313" key="5">
    <source>
        <dbReference type="Proteomes" id="UP000274271"/>
    </source>
</evidence>
<feature type="domain" description="FecR protein" evidence="2">
    <location>
        <begin position="133"/>
        <end position="218"/>
    </location>
</feature>
<dbReference type="InterPro" id="IPR032508">
    <property type="entry name" value="FecR_C"/>
</dbReference>
<dbReference type="Gene3D" id="2.60.120.1440">
    <property type="match status" value="1"/>
</dbReference>
<dbReference type="PANTHER" id="PTHR30273">
    <property type="entry name" value="PERIPLASMIC SIGNAL SENSOR AND SIGMA FACTOR ACTIVATOR FECR-RELATED"/>
    <property type="match status" value="1"/>
</dbReference>
<evidence type="ECO:0000256" key="1">
    <source>
        <dbReference type="SAM" id="Phobius"/>
    </source>
</evidence>
<dbReference type="PIRSF" id="PIRSF018266">
    <property type="entry name" value="FecR"/>
    <property type="match status" value="1"/>
</dbReference>
<gene>
    <name evidence="4" type="ORF">EHT87_09145</name>
</gene>
<dbReference type="GO" id="GO:0016989">
    <property type="term" value="F:sigma factor antagonist activity"/>
    <property type="evidence" value="ECO:0007669"/>
    <property type="project" value="TreeGrafter"/>
</dbReference>
<dbReference type="Gene3D" id="3.55.50.30">
    <property type="match status" value="1"/>
</dbReference>
<proteinExistence type="predicted"/>